<reference evidence="2 3" key="1">
    <citation type="submission" date="2019-09" db="EMBL/GenBank/DDBJ databases">
        <authorList>
            <person name="Chandra G."/>
            <person name="Truman W A."/>
        </authorList>
    </citation>
    <scope>NUCLEOTIDE SEQUENCE [LARGE SCALE GENOMIC DNA]</scope>
    <source>
        <strain evidence="2">PS710</strain>
    </source>
</reference>
<dbReference type="PANTHER" id="PTHR37816">
    <property type="entry name" value="YALI0E33011P"/>
    <property type="match status" value="1"/>
</dbReference>
<feature type="region of interest" description="Disordered" evidence="1">
    <location>
        <begin position="183"/>
        <end position="205"/>
    </location>
</feature>
<dbReference type="EMBL" id="CABVHW010000003">
    <property type="protein sequence ID" value="VVN85250.1"/>
    <property type="molecule type" value="Genomic_DNA"/>
</dbReference>
<evidence type="ECO:0008006" key="4">
    <source>
        <dbReference type="Google" id="ProtNLM"/>
    </source>
</evidence>
<dbReference type="Gene3D" id="3.40.50.300">
    <property type="entry name" value="P-loop containing nucleotide triphosphate hydrolases"/>
    <property type="match status" value="1"/>
</dbReference>
<sequence length="205" mass="22804">MDLTRTLIIGNSGSGKSWLAERLARHLQVPWVDLDSIHWLSDEHSIARPRGEALAMARIAASEERWVIEGVYGWMVSELVHRATALIWLCVEDEECIANIRQRESGRDDKDELLIALLDWAGSYRTRDDSSGYAAQKRLFEGFIGSKLQLMDRTEVMAFASCRNSRLICGHCPPCRLIAPPSPTPVFPDTDPDTAASTAPPSAGR</sequence>
<gene>
    <name evidence="2" type="ORF">PS710_01439</name>
</gene>
<name>A0A5E7B3H7_PSEFL</name>
<dbReference type="InterPro" id="IPR052922">
    <property type="entry name" value="Cytidylate_Kinase-2"/>
</dbReference>
<evidence type="ECO:0000256" key="1">
    <source>
        <dbReference type="SAM" id="MobiDB-lite"/>
    </source>
</evidence>
<dbReference type="SUPFAM" id="SSF52540">
    <property type="entry name" value="P-loop containing nucleoside triphosphate hydrolases"/>
    <property type="match status" value="1"/>
</dbReference>
<dbReference type="InterPro" id="IPR027417">
    <property type="entry name" value="P-loop_NTPase"/>
</dbReference>
<evidence type="ECO:0000313" key="2">
    <source>
        <dbReference type="EMBL" id="VVN85250.1"/>
    </source>
</evidence>
<dbReference type="AlphaFoldDB" id="A0A5E7B3H7"/>
<evidence type="ECO:0000313" key="3">
    <source>
        <dbReference type="Proteomes" id="UP000381093"/>
    </source>
</evidence>
<dbReference type="PANTHER" id="PTHR37816:SF2">
    <property type="entry name" value="DNA TOPOLOGY MODULATION PROTEIN FLAR-RELATED PROTEIN"/>
    <property type="match status" value="1"/>
</dbReference>
<feature type="compositionally biased region" description="Low complexity" evidence="1">
    <location>
        <begin position="187"/>
        <end position="205"/>
    </location>
</feature>
<protein>
    <recommendedName>
        <fullName evidence="4">Adenylate kinase</fullName>
    </recommendedName>
</protein>
<accession>A0A5E7B3H7</accession>
<proteinExistence type="predicted"/>
<organism evidence="2 3">
    <name type="scientific">Pseudomonas fluorescens</name>
    <dbReference type="NCBI Taxonomy" id="294"/>
    <lineage>
        <taxon>Bacteria</taxon>
        <taxon>Pseudomonadati</taxon>
        <taxon>Pseudomonadota</taxon>
        <taxon>Gammaproteobacteria</taxon>
        <taxon>Pseudomonadales</taxon>
        <taxon>Pseudomonadaceae</taxon>
        <taxon>Pseudomonas</taxon>
    </lineage>
</organism>
<dbReference type="Proteomes" id="UP000381093">
    <property type="component" value="Unassembled WGS sequence"/>
</dbReference>